<dbReference type="GO" id="GO:0090729">
    <property type="term" value="F:toxin activity"/>
    <property type="evidence" value="ECO:0007669"/>
    <property type="project" value="UniProtKB-KW"/>
</dbReference>
<evidence type="ECO:0000313" key="11">
    <source>
        <dbReference type="Proteomes" id="UP000476332"/>
    </source>
</evidence>
<keyword evidence="5 8" id="KW-0378">Hydrolase</keyword>
<dbReference type="EMBL" id="JAAAMJ010000006">
    <property type="protein sequence ID" value="NDV87120.1"/>
    <property type="molecule type" value="Genomic_DNA"/>
</dbReference>
<evidence type="ECO:0000256" key="4">
    <source>
        <dbReference type="ARBA" id="ARBA00022723"/>
    </source>
</evidence>
<dbReference type="AlphaFoldDB" id="A0A6L9MI21"/>
<dbReference type="RefSeq" id="WP_163043869.1">
    <property type="nucleotide sequence ID" value="NZ_JAAAMJ010000006.1"/>
</dbReference>
<keyword evidence="4 8" id="KW-0479">Metal-binding</keyword>
<evidence type="ECO:0000259" key="9">
    <source>
        <dbReference type="Pfam" id="PF01850"/>
    </source>
</evidence>
<dbReference type="PANTHER" id="PTHR33653">
    <property type="entry name" value="RIBONUCLEASE VAPC2"/>
    <property type="match status" value="1"/>
</dbReference>
<dbReference type="InterPro" id="IPR002716">
    <property type="entry name" value="PIN_dom"/>
</dbReference>
<gene>
    <name evidence="8" type="primary">vapC</name>
    <name evidence="10" type="ORF">GTW51_10445</name>
</gene>
<feature type="binding site" evidence="8">
    <location>
        <position position="7"/>
    </location>
    <ligand>
        <name>Mg(2+)</name>
        <dbReference type="ChEBI" id="CHEBI:18420"/>
    </ligand>
</feature>
<dbReference type="HAMAP" id="MF_00265">
    <property type="entry name" value="VapC_Nob1"/>
    <property type="match status" value="1"/>
</dbReference>
<dbReference type="PANTHER" id="PTHR33653:SF1">
    <property type="entry name" value="RIBONUCLEASE VAPC2"/>
    <property type="match status" value="1"/>
</dbReference>
<comment type="similarity">
    <text evidence="7 8">Belongs to the PINc/VapC protein family.</text>
</comment>
<comment type="caution">
    <text evidence="10">The sequence shown here is derived from an EMBL/GenBank/DDBJ whole genome shotgun (WGS) entry which is preliminary data.</text>
</comment>
<evidence type="ECO:0000256" key="6">
    <source>
        <dbReference type="ARBA" id="ARBA00022842"/>
    </source>
</evidence>
<dbReference type="Pfam" id="PF01850">
    <property type="entry name" value="PIN"/>
    <property type="match status" value="1"/>
</dbReference>
<keyword evidence="8" id="KW-0800">Toxin</keyword>
<dbReference type="InterPro" id="IPR029060">
    <property type="entry name" value="PIN-like_dom_sf"/>
</dbReference>
<keyword evidence="2 8" id="KW-1277">Toxin-antitoxin system</keyword>
<keyword evidence="3 8" id="KW-0540">Nuclease</keyword>
<evidence type="ECO:0000256" key="7">
    <source>
        <dbReference type="ARBA" id="ARBA00038093"/>
    </source>
</evidence>
<evidence type="ECO:0000256" key="2">
    <source>
        <dbReference type="ARBA" id="ARBA00022649"/>
    </source>
</evidence>
<dbReference type="GO" id="GO:0016787">
    <property type="term" value="F:hydrolase activity"/>
    <property type="evidence" value="ECO:0007669"/>
    <property type="project" value="UniProtKB-KW"/>
</dbReference>
<accession>A0A6L9MI21</accession>
<dbReference type="SUPFAM" id="SSF88723">
    <property type="entry name" value="PIN domain-like"/>
    <property type="match status" value="1"/>
</dbReference>
<name>A0A6L9MI21_9HYPH</name>
<reference evidence="10 11" key="1">
    <citation type="submission" date="2020-01" db="EMBL/GenBank/DDBJ databases">
        <title>Genomes of bacteria type strains.</title>
        <authorList>
            <person name="Chen J."/>
            <person name="Zhu S."/>
            <person name="Chen J."/>
        </authorList>
    </citation>
    <scope>NUCLEOTIDE SEQUENCE [LARGE SCALE GENOMIC DNA]</scope>
    <source>
        <strain evidence="10 11">KCTC 52919</strain>
    </source>
</reference>
<evidence type="ECO:0000256" key="8">
    <source>
        <dbReference type="HAMAP-Rule" id="MF_00265"/>
    </source>
</evidence>
<evidence type="ECO:0000313" key="10">
    <source>
        <dbReference type="EMBL" id="NDV87120.1"/>
    </source>
</evidence>
<dbReference type="Gene3D" id="3.40.50.1010">
    <property type="entry name" value="5'-nuclease"/>
    <property type="match status" value="1"/>
</dbReference>
<dbReference type="GO" id="GO:0000287">
    <property type="term" value="F:magnesium ion binding"/>
    <property type="evidence" value="ECO:0007669"/>
    <property type="project" value="UniProtKB-UniRule"/>
</dbReference>
<proteinExistence type="inferred from homology"/>
<comment type="function">
    <text evidence="8">Toxic component of a toxin-antitoxin (TA) system. An RNase.</text>
</comment>
<dbReference type="GO" id="GO:0004540">
    <property type="term" value="F:RNA nuclease activity"/>
    <property type="evidence" value="ECO:0007669"/>
    <property type="project" value="InterPro"/>
</dbReference>
<dbReference type="InterPro" id="IPR050556">
    <property type="entry name" value="Type_II_TA_system_RNase"/>
</dbReference>
<dbReference type="Proteomes" id="UP000476332">
    <property type="component" value="Unassembled WGS sequence"/>
</dbReference>
<feature type="binding site" evidence="8">
    <location>
        <position position="98"/>
    </location>
    <ligand>
        <name>Mg(2+)</name>
        <dbReference type="ChEBI" id="CHEBI:18420"/>
    </ligand>
</feature>
<feature type="domain" description="PIN" evidence="9">
    <location>
        <begin position="5"/>
        <end position="123"/>
    </location>
</feature>
<sequence length="133" mass="14842">MTRFLLDTNIISDVFRNPGGRVDNALRERQNAGIGTSLIVVGEILYGLKKNQNMRGLQRFEVFMRSISVWALEPPVATIYGEVRNACERMGKSVGPNDLWIAAHAVALDATLVTDDRAFEHISALTVENWLRA</sequence>
<comment type="cofactor">
    <cofactor evidence="1 8">
        <name>Mg(2+)</name>
        <dbReference type="ChEBI" id="CHEBI:18420"/>
    </cofactor>
</comment>
<keyword evidence="6 8" id="KW-0460">Magnesium</keyword>
<evidence type="ECO:0000256" key="1">
    <source>
        <dbReference type="ARBA" id="ARBA00001946"/>
    </source>
</evidence>
<organism evidence="10 11">
    <name type="scientific">Aurantimonas aggregata</name>
    <dbReference type="NCBI Taxonomy" id="2047720"/>
    <lineage>
        <taxon>Bacteria</taxon>
        <taxon>Pseudomonadati</taxon>
        <taxon>Pseudomonadota</taxon>
        <taxon>Alphaproteobacteria</taxon>
        <taxon>Hyphomicrobiales</taxon>
        <taxon>Aurantimonadaceae</taxon>
        <taxon>Aurantimonas</taxon>
    </lineage>
</organism>
<evidence type="ECO:0000256" key="5">
    <source>
        <dbReference type="ARBA" id="ARBA00022801"/>
    </source>
</evidence>
<evidence type="ECO:0000256" key="3">
    <source>
        <dbReference type="ARBA" id="ARBA00022722"/>
    </source>
</evidence>
<dbReference type="InterPro" id="IPR022907">
    <property type="entry name" value="VapC_family"/>
</dbReference>
<keyword evidence="11" id="KW-1185">Reference proteome</keyword>
<dbReference type="EC" id="3.1.-.-" evidence="8"/>
<protein>
    <recommendedName>
        <fullName evidence="8">Ribonuclease VapC</fullName>
        <shortName evidence="8">RNase VapC</shortName>
        <ecNumber evidence="8">3.1.-.-</ecNumber>
    </recommendedName>
    <alternativeName>
        <fullName evidence="8">Toxin VapC</fullName>
    </alternativeName>
</protein>